<feature type="domain" description="AAA-ATPase-like" evidence="1">
    <location>
        <begin position="4"/>
        <end position="195"/>
    </location>
</feature>
<dbReference type="Proteomes" id="UP000632222">
    <property type="component" value="Unassembled WGS sequence"/>
</dbReference>
<evidence type="ECO:0000313" key="2">
    <source>
        <dbReference type="EMBL" id="GGJ59329.1"/>
    </source>
</evidence>
<accession>A0ABQ2DIK1</accession>
<dbReference type="InterPro" id="IPR018631">
    <property type="entry name" value="AAA-ATPase-like_dom"/>
</dbReference>
<dbReference type="EMBL" id="BMOD01000050">
    <property type="protein sequence ID" value="GGJ59329.1"/>
    <property type="molecule type" value="Genomic_DNA"/>
</dbReference>
<dbReference type="Pfam" id="PF08011">
    <property type="entry name" value="PDDEXK_9"/>
    <property type="match status" value="1"/>
</dbReference>
<comment type="caution">
    <text evidence="2">The sequence shown here is derived from an EMBL/GenBank/DDBJ whole genome shotgun (WGS) entry which is preliminary data.</text>
</comment>
<dbReference type="PANTHER" id="PTHR34825">
    <property type="entry name" value="CONSERVED PROTEIN, WITH A WEAK D-GALACTARATE DEHYDRATASE/ALTRONATE HYDROLASE DOMAIN"/>
    <property type="match status" value="1"/>
</dbReference>
<dbReference type="Pfam" id="PF09820">
    <property type="entry name" value="AAA-ATPase_like"/>
    <property type="match status" value="1"/>
</dbReference>
<reference evidence="3" key="1">
    <citation type="journal article" date="2019" name="Int. J. Syst. Evol. Microbiol.">
        <title>The Global Catalogue of Microorganisms (GCM) 10K type strain sequencing project: providing services to taxonomists for standard genome sequencing and annotation.</title>
        <authorList>
            <consortium name="The Broad Institute Genomics Platform"/>
            <consortium name="The Broad Institute Genome Sequencing Center for Infectious Disease"/>
            <person name="Wu L."/>
            <person name="Ma J."/>
        </authorList>
    </citation>
    <scope>NUCLEOTIDE SEQUENCE [LARGE SCALE GENOMIC DNA]</scope>
    <source>
        <strain evidence="3">JCM 14370</strain>
    </source>
</reference>
<sequence>MQLPIGIQDFQKLREGNYVYVDKTQHMLPFVQGGYYFLSRPRRFGKSLTISTLKALFEGKKHLFEGLWIHNQHDFEPHPVLHLNLPGVESRELPLSVGLTLYFQEQAARFGLTISDRSARLAFRDLILGLSKGGKVVLLVDEYDKPLVDFLDDPEKLAEHQDLLKSVYGTIKELDEHLHLVILTGVSKFGKLSLFSDLNNLYDASLDPRFAELCGYTREELERDFAEHHGQAQERLNMPSETYWETVKRWYNGYSWGQHSAVYCPFSMLVFLQNPVFKPYWYETGTPTFLMKLVRKQGYTPFQLEHLRAGEQVVSTSSVEHLDPISIMFQTGYLTLKEIQPSIYGTSYTLGFPNEEVRVAFAQNLLQEYTDHQDSQAGLLGVTLRDALLHQNWEGFFEGVNATLAGVPYEIFPRKEAFFNSLMHLMLVSTGLPTLSQVQTSKGRMDTVIELSNQVFIFEFKLDGTAQEALEQIRGAGYGEKYLGKQVLMLGVNFDSASKSVSEWTSDVINSSG</sequence>
<name>A0ABQ2DIK1_9DEIO</name>
<organism evidence="2 3">
    <name type="scientific">Deinococcus roseus</name>
    <dbReference type="NCBI Taxonomy" id="392414"/>
    <lineage>
        <taxon>Bacteria</taxon>
        <taxon>Thermotogati</taxon>
        <taxon>Deinococcota</taxon>
        <taxon>Deinococci</taxon>
        <taxon>Deinococcales</taxon>
        <taxon>Deinococcaceae</taxon>
        <taxon>Deinococcus</taxon>
    </lineage>
</organism>
<gene>
    <name evidence="2" type="ORF">GCM10008938_51830</name>
</gene>
<dbReference type="InterPro" id="IPR012547">
    <property type="entry name" value="PDDEXK_9"/>
</dbReference>
<dbReference type="RefSeq" id="WP_189009368.1">
    <property type="nucleotide sequence ID" value="NZ_BMOD01000050.1"/>
</dbReference>
<proteinExistence type="predicted"/>
<keyword evidence="3" id="KW-1185">Reference proteome</keyword>
<evidence type="ECO:0000259" key="1">
    <source>
        <dbReference type="Pfam" id="PF09820"/>
    </source>
</evidence>
<dbReference type="PANTHER" id="PTHR34825:SF1">
    <property type="entry name" value="AAA-ATPASE-LIKE DOMAIN-CONTAINING PROTEIN"/>
    <property type="match status" value="1"/>
</dbReference>
<evidence type="ECO:0000313" key="3">
    <source>
        <dbReference type="Proteomes" id="UP000632222"/>
    </source>
</evidence>
<protein>
    <submittedName>
        <fullName evidence="2">ATPase AAA</fullName>
    </submittedName>
</protein>